<accession>A0A381KPG9</accession>
<dbReference type="RefSeq" id="WP_115632131.1">
    <property type="nucleotide sequence ID" value="NZ_UIGI01000002.1"/>
</dbReference>
<evidence type="ECO:0000313" key="3">
    <source>
        <dbReference type="Proteomes" id="UP000255528"/>
    </source>
</evidence>
<keyword evidence="1" id="KW-0472">Membrane</keyword>
<sequence>MSWTDEILLKACGVPDREYLKIPVINYLYQLKLKESKLLLSIFIIWCVMTVTAVCFIDIGIMLNLLFLVIQMAVFIFLLMRLQFLRPQREVDSATYQLVVQFPQLSEAEKNQFQTLYLIKNTAIVMNDLYLLHEFNKSN</sequence>
<organism evidence="2 3">
    <name type="scientific">Buttiauxella agrestis</name>
    <dbReference type="NCBI Taxonomy" id="82977"/>
    <lineage>
        <taxon>Bacteria</taxon>
        <taxon>Pseudomonadati</taxon>
        <taxon>Pseudomonadota</taxon>
        <taxon>Gammaproteobacteria</taxon>
        <taxon>Enterobacterales</taxon>
        <taxon>Enterobacteriaceae</taxon>
        <taxon>Buttiauxella</taxon>
    </lineage>
</organism>
<feature type="transmembrane region" description="Helical" evidence="1">
    <location>
        <begin position="38"/>
        <end position="59"/>
    </location>
</feature>
<name>A0A381KPG9_9ENTR</name>
<keyword evidence="1" id="KW-1133">Transmembrane helix</keyword>
<evidence type="ECO:0000256" key="1">
    <source>
        <dbReference type="SAM" id="Phobius"/>
    </source>
</evidence>
<dbReference type="Proteomes" id="UP000255528">
    <property type="component" value="Unassembled WGS sequence"/>
</dbReference>
<feature type="transmembrane region" description="Helical" evidence="1">
    <location>
        <begin position="65"/>
        <end position="82"/>
    </location>
</feature>
<keyword evidence="1" id="KW-0812">Transmembrane</keyword>
<dbReference type="AlphaFoldDB" id="A0A381KPG9"/>
<proteinExistence type="predicted"/>
<reference evidence="2 3" key="1">
    <citation type="submission" date="2018-06" db="EMBL/GenBank/DDBJ databases">
        <authorList>
            <consortium name="Pathogen Informatics"/>
            <person name="Doyle S."/>
        </authorList>
    </citation>
    <scope>NUCLEOTIDE SEQUENCE [LARGE SCALE GENOMIC DNA]</scope>
    <source>
        <strain evidence="2 3">NCTC12119</strain>
    </source>
</reference>
<dbReference type="EMBL" id="UIGI01000002">
    <property type="protein sequence ID" value="SUY92902.1"/>
    <property type="molecule type" value="Genomic_DNA"/>
</dbReference>
<gene>
    <name evidence="2" type="ORF">NCTC12119_04932</name>
</gene>
<evidence type="ECO:0000313" key="2">
    <source>
        <dbReference type="EMBL" id="SUY92902.1"/>
    </source>
</evidence>
<protein>
    <submittedName>
        <fullName evidence="2">Uncharacterized protein</fullName>
    </submittedName>
</protein>